<dbReference type="OrthoDB" id="9807829at2"/>
<evidence type="ECO:0000313" key="3">
    <source>
        <dbReference type="Proteomes" id="UP000013276"/>
    </source>
</evidence>
<sequence length="230" mass="26195">MREIFITAICMSSAHFIYQPPLDPLETVYEDADLIVIDKPAGLLSVMGRLPQHQDSAYLRVLKQYPHAKVTHRLDMATSGLLLFAKHRQAEIAMGKIFQTRKIKKHYVALVQGKIADSGCVEVPLITDWPNRPKQKVDFEQGKQAKTLYQLLDDHPEHPYSRVLLEPVTGRSHQLRVHMQHLGHPIMGDKLYHPDPFAFSLARMALHAHALTFTQPFTGVDVHLETEVPF</sequence>
<dbReference type="Gene3D" id="3.30.2350.10">
    <property type="entry name" value="Pseudouridine synthase"/>
    <property type="match status" value="1"/>
</dbReference>
<dbReference type="CDD" id="cd02869">
    <property type="entry name" value="PseudoU_synth_RluA_like"/>
    <property type="match status" value="1"/>
</dbReference>
<gene>
    <name evidence="2" type="ORF">F942_01211</name>
</gene>
<dbReference type="PATRIC" id="fig|1257043.3.peg.1166"/>
<feature type="domain" description="Pseudouridine synthase RsuA/RluA-like" evidence="1">
    <location>
        <begin position="33"/>
        <end position="181"/>
    </location>
</feature>
<comment type="caution">
    <text evidence="2">The sequence shown here is derived from an EMBL/GenBank/DDBJ whole genome shotgun (WGS) entry which is preliminary data.</text>
</comment>
<dbReference type="GO" id="GO:0009982">
    <property type="term" value="F:pseudouridine synthase activity"/>
    <property type="evidence" value="ECO:0007669"/>
    <property type="project" value="InterPro"/>
</dbReference>
<dbReference type="HOGENOM" id="CLU_016902_11_1_6"/>
<keyword evidence="3" id="KW-1185">Reference proteome</keyword>
<dbReference type="Pfam" id="PF00849">
    <property type="entry name" value="PseudoU_synth_2"/>
    <property type="match status" value="1"/>
</dbReference>
<dbReference type="GO" id="GO:0000455">
    <property type="term" value="P:enzyme-directed rRNA pseudouridine synthesis"/>
    <property type="evidence" value="ECO:0007669"/>
    <property type="project" value="TreeGrafter"/>
</dbReference>
<dbReference type="AlphaFoldDB" id="N9DHE0"/>
<name>N9DHE0_9GAMM</name>
<dbReference type="Proteomes" id="UP000013276">
    <property type="component" value="Unassembled WGS sequence"/>
</dbReference>
<organism evidence="2 3">
    <name type="scientific">Acinetobacter ursingii ANC 3649</name>
    <dbReference type="NCBI Taxonomy" id="1257043"/>
    <lineage>
        <taxon>Bacteria</taxon>
        <taxon>Pseudomonadati</taxon>
        <taxon>Pseudomonadota</taxon>
        <taxon>Gammaproteobacteria</taxon>
        <taxon>Moraxellales</taxon>
        <taxon>Moraxellaceae</taxon>
        <taxon>Acinetobacter</taxon>
    </lineage>
</organism>
<dbReference type="PANTHER" id="PTHR21600:SF89">
    <property type="entry name" value="RIBOSOMAL LARGE SUBUNIT PSEUDOURIDINE SYNTHASE A"/>
    <property type="match status" value="1"/>
</dbReference>
<accession>N9DHE0</accession>
<protein>
    <recommendedName>
        <fullName evidence="1">Pseudouridine synthase RsuA/RluA-like domain-containing protein</fullName>
    </recommendedName>
</protein>
<evidence type="ECO:0000313" key="2">
    <source>
        <dbReference type="EMBL" id="ENV79928.1"/>
    </source>
</evidence>
<proteinExistence type="predicted"/>
<evidence type="ECO:0000259" key="1">
    <source>
        <dbReference type="Pfam" id="PF00849"/>
    </source>
</evidence>
<dbReference type="InterPro" id="IPR050188">
    <property type="entry name" value="RluA_PseudoU_synthase"/>
</dbReference>
<reference evidence="2 3" key="1">
    <citation type="submission" date="2013-02" db="EMBL/GenBank/DDBJ databases">
        <title>The Genome Sequence of Acinetobacter ursingii NIPH ANC_3649.</title>
        <authorList>
            <consortium name="The Broad Institute Genome Sequencing Platform"/>
            <consortium name="The Broad Institute Genome Sequencing Center for Infectious Disease"/>
            <person name="Cerqueira G."/>
            <person name="Feldgarden M."/>
            <person name="Courvalin P."/>
            <person name="Perichon B."/>
            <person name="Grillot-Courvalin C."/>
            <person name="Clermont D."/>
            <person name="Rocha E."/>
            <person name="Yoon E.-J."/>
            <person name="Nemec A."/>
            <person name="Walker B."/>
            <person name="Young S.K."/>
            <person name="Zeng Q."/>
            <person name="Gargeya S."/>
            <person name="Fitzgerald M."/>
            <person name="Haas B."/>
            <person name="Abouelleil A."/>
            <person name="Alvarado L."/>
            <person name="Arachchi H.M."/>
            <person name="Berlin A.M."/>
            <person name="Chapman S.B."/>
            <person name="Dewar J."/>
            <person name="Goldberg J."/>
            <person name="Griggs A."/>
            <person name="Gujja S."/>
            <person name="Hansen M."/>
            <person name="Howarth C."/>
            <person name="Imamovic A."/>
            <person name="Larimer J."/>
            <person name="McCowan C."/>
            <person name="Murphy C."/>
            <person name="Neiman D."/>
            <person name="Pearson M."/>
            <person name="Priest M."/>
            <person name="Roberts A."/>
            <person name="Saif S."/>
            <person name="Shea T."/>
            <person name="Sisk P."/>
            <person name="Sykes S."/>
            <person name="Wortman J."/>
            <person name="Nusbaum C."/>
            <person name="Birren B."/>
        </authorList>
    </citation>
    <scope>NUCLEOTIDE SEQUENCE [LARGE SCALE GENOMIC DNA]</scope>
    <source>
        <strain evidence="2 3">ANC 3649</strain>
    </source>
</reference>
<dbReference type="SUPFAM" id="SSF55120">
    <property type="entry name" value="Pseudouridine synthase"/>
    <property type="match status" value="1"/>
</dbReference>
<dbReference type="EMBL" id="APQC01000008">
    <property type="protein sequence ID" value="ENV79928.1"/>
    <property type="molecule type" value="Genomic_DNA"/>
</dbReference>
<dbReference type="GO" id="GO:0003723">
    <property type="term" value="F:RNA binding"/>
    <property type="evidence" value="ECO:0007669"/>
    <property type="project" value="InterPro"/>
</dbReference>
<dbReference type="InterPro" id="IPR020103">
    <property type="entry name" value="PsdUridine_synth_cat_dom_sf"/>
</dbReference>
<dbReference type="GO" id="GO:0140098">
    <property type="term" value="F:catalytic activity, acting on RNA"/>
    <property type="evidence" value="ECO:0007669"/>
    <property type="project" value="UniProtKB-ARBA"/>
</dbReference>
<dbReference type="InterPro" id="IPR006145">
    <property type="entry name" value="PsdUridine_synth_RsuA/RluA"/>
</dbReference>
<dbReference type="PANTHER" id="PTHR21600">
    <property type="entry name" value="MITOCHONDRIAL RNA PSEUDOURIDINE SYNTHASE"/>
    <property type="match status" value="1"/>
</dbReference>